<evidence type="ECO:0000256" key="5">
    <source>
        <dbReference type="ARBA" id="ARBA00022989"/>
    </source>
</evidence>
<dbReference type="EMBL" id="AAQR03119459">
    <property type="status" value="NOT_ANNOTATED_CDS"/>
    <property type="molecule type" value="Genomic_DNA"/>
</dbReference>
<accession>H0XHD8</accession>
<proteinExistence type="predicted"/>
<keyword evidence="3" id="KW-0716">Sensory transduction</keyword>
<dbReference type="InterPro" id="IPR017452">
    <property type="entry name" value="GPCR_Rhodpsn_7TM"/>
</dbReference>
<keyword evidence="6 8" id="KW-0472">Membrane</keyword>
<dbReference type="PRINTS" id="PR00245">
    <property type="entry name" value="OLFACTORYR"/>
</dbReference>
<dbReference type="GO" id="GO:0007186">
    <property type="term" value="P:G protein-coupled receptor signaling pathway"/>
    <property type="evidence" value="ECO:0007669"/>
    <property type="project" value="InterPro"/>
</dbReference>
<dbReference type="PROSITE" id="PS50262">
    <property type="entry name" value="G_PROTEIN_RECEP_F1_2"/>
    <property type="match status" value="1"/>
</dbReference>
<keyword evidence="11" id="KW-1185">Reference proteome</keyword>
<dbReference type="InParanoid" id="H0XHD8"/>
<dbReference type="Ensembl" id="ENSOGAT00000024510.1">
    <property type="protein sequence ID" value="ENSOGAP00000015528.1"/>
    <property type="gene ID" value="ENSOGAG00000034153.1"/>
</dbReference>
<sequence length="287" mass="32309">FRWSMDSQNSPGGVYFILLGLSQYPQAQNIFCLLLMCFIFTLFRNSLLLLLFCQDPQLHTPMYFFLSNLSFLNVCYTSSSMPEALVNSFMKLCVVECLLLVIMAYDCHMAISNPLCYSVHMEPWLCGLLARSSWTEAFLLTLVPVLTMLLGFCGHQVINLFSHELLVLLKLACSDLQLYESFMVGTSALTLLAPFAFIMASYGQILACCAVEGHGKAFSMCSLHLTVVALFYGPAISMYMLSQDKNTQDKDKIISMSYSILPMMNPLIYSLCNKEVKGTFRQLMGEK</sequence>
<feature type="transmembrane region" description="Helical" evidence="8">
    <location>
        <begin position="137"/>
        <end position="161"/>
    </location>
</feature>
<evidence type="ECO:0000256" key="2">
    <source>
        <dbReference type="ARBA" id="ARBA00022475"/>
    </source>
</evidence>
<dbReference type="SUPFAM" id="SSF81321">
    <property type="entry name" value="Family A G protein-coupled receptor-like"/>
    <property type="match status" value="1"/>
</dbReference>
<feature type="transmembrane region" description="Helical" evidence="8">
    <location>
        <begin position="182"/>
        <end position="205"/>
    </location>
</feature>
<dbReference type="OMA" id="NELFMMA"/>
<reference evidence="10" key="3">
    <citation type="submission" date="2025-09" db="UniProtKB">
        <authorList>
            <consortium name="Ensembl"/>
        </authorList>
    </citation>
    <scope>IDENTIFICATION</scope>
</reference>
<keyword evidence="4 8" id="KW-0812">Transmembrane</keyword>
<evidence type="ECO:0000256" key="8">
    <source>
        <dbReference type="SAM" id="Phobius"/>
    </source>
</evidence>
<feature type="transmembrane region" description="Helical" evidence="8">
    <location>
        <begin position="217"/>
        <end position="241"/>
    </location>
</feature>
<reference evidence="11" key="1">
    <citation type="submission" date="2011-03" db="EMBL/GenBank/DDBJ databases">
        <title>Version 3 of the genome sequence of Otolemur garnettii (Bushbaby).</title>
        <authorList>
            <consortium name="The Broad Institute Genome Sequencing Platform"/>
            <person name="Di Palma F."/>
            <person name="Johnson J."/>
            <person name="Lander E.S."/>
            <person name="Lindblad-Toh K."/>
            <person name="Jaffe D.B."/>
            <person name="Gnerre S."/>
            <person name="MacCallum I."/>
            <person name="Przybylski D."/>
            <person name="Ribeiro F.J."/>
            <person name="Burton J.N."/>
            <person name="Walker B.J."/>
            <person name="Sharpe T."/>
            <person name="Hall G."/>
        </authorList>
    </citation>
    <scope>NUCLEOTIDE SEQUENCE [LARGE SCALE GENOMIC DNA]</scope>
</reference>
<keyword evidence="2" id="KW-1003">Cell membrane</keyword>
<dbReference type="Gene3D" id="1.20.1070.10">
    <property type="entry name" value="Rhodopsin 7-helix transmembrane proteins"/>
    <property type="match status" value="1"/>
</dbReference>
<evidence type="ECO:0000313" key="10">
    <source>
        <dbReference type="Ensembl" id="ENSOGAP00000015528.1"/>
    </source>
</evidence>
<evidence type="ECO:0000256" key="7">
    <source>
        <dbReference type="ARBA" id="ARBA00023224"/>
    </source>
</evidence>
<dbReference type="STRING" id="30611.ENSOGAP00000015528"/>
<feature type="transmembrane region" description="Helical" evidence="8">
    <location>
        <begin position="30"/>
        <end position="52"/>
    </location>
</feature>
<organism evidence="10 11">
    <name type="scientific">Otolemur garnettii</name>
    <name type="common">Small-eared galago</name>
    <name type="synonym">Garnett's greater bushbaby</name>
    <dbReference type="NCBI Taxonomy" id="30611"/>
    <lineage>
        <taxon>Eukaryota</taxon>
        <taxon>Metazoa</taxon>
        <taxon>Chordata</taxon>
        <taxon>Craniata</taxon>
        <taxon>Vertebrata</taxon>
        <taxon>Euteleostomi</taxon>
        <taxon>Mammalia</taxon>
        <taxon>Eutheria</taxon>
        <taxon>Euarchontoglires</taxon>
        <taxon>Primates</taxon>
        <taxon>Strepsirrhini</taxon>
        <taxon>Lorisiformes</taxon>
        <taxon>Galagidae</taxon>
        <taxon>Otolemur</taxon>
    </lineage>
</organism>
<dbReference type="GO" id="GO:0005886">
    <property type="term" value="C:plasma membrane"/>
    <property type="evidence" value="ECO:0007669"/>
    <property type="project" value="UniProtKB-SubCell"/>
</dbReference>
<feature type="transmembrane region" description="Helical" evidence="8">
    <location>
        <begin position="253"/>
        <end position="271"/>
    </location>
</feature>
<keyword evidence="7" id="KW-0807">Transducer</keyword>
<comment type="subcellular location">
    <subcellularLocation>
        <location evidence="1">Cell membrane</location>
        <topology evidence="1">Multi-pass membrane protein</topology>
    </subcellularLocation>
</comment>
<dbReference type="AlphaFoldDB" id="H0XHD8"/>
<dbReference type="GeneTree" id="ENSGT01140000282496"/>
<evidence type="ECO:0000256" key="6">
    <source>
        <dbReference type="ARBA" id="ARBA00023136"/>
    </source>
</evidence>
<dbReference type="HOGENOM" id="CLU_012526_1_2_1"/>
<feature type="domain" description="G-protein coupled receptors family 1 profile" evidence="9">
    <location>
        <begin position="13"/>
        <end position="269"/>
    </location>
</feature>
<evidence type="ECO:0000256" key="1">
    <source>
        <dbReference type="ARBA" id="ARBA00004651"/>
    </source>
</evidence>
<dbReference type="PANTHER" id="PTHR26453">
    <property type="entry name" value="OLFACTORY RECEPTOR"/>
    <property type="match status" value="1"/>
</dbReference>
<dbReference type="GO" id="GO:0004984">
    <property type="term" value="F:olfactory receptor activity"/>
    <property type="evidence" value="ECO:0007669"/>
    <property type="project" value="InterPro"/>
</dbReference>
<reference evidence="10" key="2">
    <citation type="submission" date="2025-08" db="UniProtKB">
        <authorList>
            <consortium name="Ensembl"/>
        </authorList>
    </citation>
    <scope>IDENTIFICATION</scope>
</reference>
<name>H0XHD8_OTOGA</name>
<dbReference type="Proteomes" id="UP000005225">
    <property type="component" value="Unassembled WGS sequence"/>
</dbReference>
<protein>
    <recommendedName>
        <fullName evidence="9">G-protein coupled receptors family 1 profile domain-containing protein</fullName>
    </recommendedName>
</protein>
<dbReference type="Pfam" id="PF13853">
    <property type="entry name" value="7tm_4"/>
    <property type="match status" value="1"/>
</dbReference>
<evidence type="ECO:0000256" key="4">
    <source>
        <dbReference type="ARBA" id="ARBA00022692"/>
    </source>
</evidence>
<dbReference type="InterPro" id="IPR000725">
    <property type="entry name" value="Olfact_rcpt"/>
</dbReference>
<dbReference type="eggNOG" id="ENOG502SI4A">
    <property type="taxonomic scope" value="Eukaryota"/>
</dbReference>
<evidence type="ECO:0000313" key="11">
    <source>
        <dbReference type="Proteomes" id="UP000005225"/>
    </source>
</evidence>
<keyword evidence="5 8" id="KW-1133">Transmembrane helix</keyword>
<evidence type="ECO:0000259" key="9">
    <source>
        <dbReference type="PROSITE" id="PS50262"/>
    </source>
</evidence>
<evidence type="ECO:0000256" key="3">
    <source>
        <dbReference type="ARBA" id="ARBA00022606"/>
    </source>
</evidence>